<dbReference type="HOGENOM" id="CLU_877416_0_0_1"/>
<sequence>MSKNTKNRRAAGARQGSLPQNQGQGNHGVASNVMGNGPNLSLLSENHGHNQGPESDQLPAIPSAPQGNNPTSNQHLPAPGHNGYSIPIISDIPSVPSMHHQPLHHAHNPNHQNMYHNIHPFMPPNFNGPFPGHNVDFGEHFIPSNAFDGNLHSEQEPFLQQGELSFANLPLNPNFALSTAGAYQPQEMMNHPVTFHQAQIYPLGGHPMGSSQLALSQDAPNQQALNQQGVAQQALDQHHPAVNHQQVDLPVDDPPTPHPQANHPAVLTLGTITVNMAEDDVRHIIREAADVLYAGHGQCKRYLPDENGIERRCTARV</sequence>
<dbReference type="OrthoDB" id="10356769at2759"/>
<keyword evidence="3" id="KW-1185">Reference proteome</keyword>
<evidence type="ECO:0000256" key="1">
    <source>
        <dbReference type="SAM" id="MobiDB-lite"/>
    </source>
</evidence>
<feature type="compositionally biased region" description="Polar residues" evidence="1">
    <location>
        <begin position="209"/>
        <end position="220"/>
    </location>
</feature>
<dbReference type="KEGG" id="nte:NEUTE1DRAFT138105"/>
<evidence type="ECO:0000313" key="3">
    <source>
        <dbReference type="Proteomes" id="UP000008065"/>
    </source>
</evidence>
<feature type="compositionally biased region" description="Low complexity" evidence="1">
    <location>
        <begin position="221"/>
        <end position="235"/>
    </location>
</feature>
<dbReference type="Proteomes" id="UP000008065">
    <property type="component" value="Unassembled WGS sequence"/>
</dbReference>
<dbReference type="EMBL" id="GL891304">
    <property type="protein sequence ID" value="EGO58376.1"/>
    <property type="molecule type" value="Genomic_DNA"/>
</dbReference>
<feature type="compositionally biased region" description="Polar residues" evidence="1">
    <location>
        <begin position="65"/>
        <end position="75"/>
    </location>
</feature>
<name>F8MLA3_NEUT8</name>
<dbReference type="GeneID" id="20826020"/>
<feature type="compositionally biased region" description="Basic residues" evidence="1">
    <location>
        <begin position="1"/>
        <end position="11"/>
    </location>
</feature>
<dbReference type="RefSeq" id="XP_009851417.1">
    <property type="nucleotide sequence ID" value="XM_009853115.1"/>
</dbReference>
<feature type="region of interest" description="Disordered" evidence="1">
    <location>
        <begin position="209"/>
        <end position="235"/>
    </location>
</feature>
<dbReference type="AlphaFoldDB" id="F8MLA3"/>
<reference evidence="3" key="1">
    <citation type="journal article" date="2011" name="Genetics">
        <title>Massive changes in genome architecture accompany the transition to self-fertility in the filamentous fungus Neurospora tetrasperma.</title>
        <authorList>
            <person name="Ellison C.E."/>
            <person name="Stajich J.E."/>
            <person name="Jacobson D.J."/>
            <person name="Natvig D.O."/>
            <person name="Lapidus A."/>
            <person name="Foster B."/>
            <person name="Aerts A."/>
            <person name="Riley R."/>
            <person name="Lindquist E.A."/>
            <person name="Grigoriev I.V."/>
            <person name="Taylor J.W."/>
        </authorList>
    </citation>
    <scope>NUCLEOTIDE SEQUENCE [LARGE SCALE GENOMIC DNA]</scope>
    <source>
        <strain evidence="3">FGSC 2508 / P0657</strain>
    </source>
</reference>
<organism evidence="2 3">
    <name type="scientific">Neurospora tetrasperma (strain FGSC 2508 / ATCC MYA-4615 / P0657)</name>
    <dbReference type="NCBI Taxonomy" id="510951"/>
    <lineage>
        <taxon>Eukaryota</taxon>
        <taxon>Fungi</taxon>
        <taxon>Dikarya</taxon>
        <taxon>Ascomycota</taxon>
        <taxon>Pezizomycotina</taxon>
        <taxon>Sordariomycetes</taxon>
        <taxon>Sordariomycetidae</taxon>
        <taxon>Sordariales</taxon>
        <taxon>Sordariaceae</taxon>
        <taxon>Neurospora</taxon>
    </lineage>
</organism>
<dbReference type="VEuPathDB" id="FungiDB:NEUTE1DRAFT_138105"/>
<evidence type="ECO:0000313" key="2">
    <source>
        <dbReference type="EMBL" id="EGO58376.1"/>
    </source>
</evidence>
<feature type="region of interest" description="Disordered" evidence="1">
    <location>
        <begin position="1"/>
        <end position="112"/>
    </location>
</feature>
<accession>F8MLA3</accession>
<proteinExistence type="predicted"/>
<gene>
    <name evidence="2" type="ORF">NEUTE1DRAFT_138105</name>
</gene>
<protein>
    <submittedName>
        <fullName evidence="2">Uncharacterized protein</fullName>
    </submittedName>
</protein>
<feature type="compositionally biased region" description="Low complexity" evidence="1">
    <location>
        <begin position="85"/>
        <end position="97"/>
    </location>
</feature>